<protein>
    <submittedName>
        <fullName evidence="3">Uncharacterized protein</fullName>
    </submittedName>
</protein>
<dbReference type="PANTHER" id="PTHR37848:SF1">
    <property type="entry name" value="SUN DOMAIN-CONTAINING PROTEIN"/>
    <property type="match status" value="1"/>
</dbReference>
<gene>
    <name evidence="3" type="ORF">N7498_006108</name>
</gene>
<dbReference type="RefSeq" id="XP_058307361.1">
    <property type="nucleotide sequence ID" value="XM_058453170.1"/>
</dbReference>
<dbReference type="GeneID" id="83180471"/>
<feature type="region of interest" description="Disordered" evidence="1">
    <location>
        <begin position="1"/>
        <end position="44"/>
    </location>
</feature>
<reference evidence="3" key="2">
    <citation type="journal article" date="2023" name="IMA Fungus">
        <title>Comparative genomic study of the Penicillium genus elucidates a diverse pangenome and 15 lateral gene transfer events.</title>
        <authorList>
            <person name="Petersen C."/>
            <person name="Sorensen T."/>
            <person name="Nielsen M.R."/>
            <person name="Sondergaard T.E."/>
            <person name="Sorensen J.L."/>
            <person name="Fitzpatrick D.A."/>
            <person name="Frisvad J.C."/>
            <person name="Nielsen K.L."/>
        </authorList>
    </citation>
    <scope>NUCLEOTIDE SEQUENCE</scope>
    <source>
        <strain evidence="3">IBT 15544</strain>
    </source>
</reference>
<evidence type="ECO:0000256" key="2">
    <source>
        <dbReference type="SAM" id="Phobius"/>
    </source>
</evidence>
<reference evidence="3" key="1">
    <citation type="submission" date="2022-12" db="EMBL/GenBank/DDBJ databases">
        <authorList>
            <person name="Petersen C."/>
        </authorList>
    </citation>
    <scope>NUCLEOTIDE SEQUENCE</scope>
    <source>
        <strain evidence="3">IBT 15544</strain>
    </source>
</reference>
<dbReference type="AlphaFoldDB" id="A0A9W9MHM3"/>
<evidence type="ECO:0000313" key="3">
    <source>
        <dbReference type="EMBL" id="KAJ5201445.1"/>
    </source>
</evidence>
<dbReference type="EMBL" id="JAPQKR010000013">
    <property type="protein sequence ID" value="KAJ5201445.1"/>
    <property type="molecule type" value="Genomic_DNA"/>
</dbReference>
<keyword evidence="2" id="KW-1133">Transmembrane helix</keyword>
<organism evidence="3 4">
    <name type="scientific">Penicillium cinerascens</name>
    <dbReference type="NCBI Taxonomy" id="70096"/>
    <lineage>
        <taxon>Eukaryota</taxon>
        <taxon>Fungi</taxon>
        <taxon>Dikarya</taxon>
        <taxon>Ascomycota</taxon>
        <taxon>Pezizomycotina</taxon>
        <taxon>Eurotiomycetes</taxon>
        <taxon>Eurotiomycetidae</taxon>
        <taxon>Eurotiales</taxon>
        <taxon>Aspergillaceae</taxon>
        <taxon>Penicillium</taxon>
    </lineage>
</organism>
<feature type="compositionally biased region" description="Pro residues" evidence="1">
    <location>
        <begin position="24"/>
        <end position="43"/>
    </location>
</feature>
<keyword evidence="4" id="KW-1185">Reference proteome</keyword>
<keyword evidence="2" id="KW-0472">Membrane</keyword>
<comment type="caution">
    <text evidence="3">The sequence shown here is derived from an EMBL/GenBank/DDBJ whole genome shotgun (WGS) entry which is preliminary data.</text>
</comment>
<feature type="transmembrane region" description="Helical" evidence="2">
    <location>
        <begin position="289"/>
        <end position="310"/>
    </location>
</feature>
<dbReference type="PANTHER" id="PTHR37848">
    <property type="entry name" value="EXPRESSED PROTEIN"/>
    <property type="match status" value="1"/>
</dbReference>
<name>A0A9W9MHM3_9EURO</name>
<keyword evidence="2" id="KW-0812">Transmembrane</keyword>
<dbReference type="Proteomes" id="UP001150904">
    <property type="component" value="Unassembled WGS sequence"/>
</dbReference>
<evidence type="ECO:0000313" key="4">
    <source>
        <dbReference type="Proteomes" id="UP001150904"/>
    </source>
</evidence>
<accession>A0A9W9MHM3</accession>
<sequence>MGRLPADPPASSSLSLHTLDNDDLPPPYTDEPEFPAAPAPQPAFQPLRLSDSAYHVPGAKSFTVCDARIVTYAPQLSNNSDELFRVIRRQMRLPLRPLLGVQGTHTESSNDGKKKTSNNVTDFSFQLDLAETMLRGWDEPLTLNWMETGVLKDGDEQKAFRGGILRSRRYKPRAARAKAISLDDSDAALLESEADVFEGEDSENAGLSEQEADLQMWCKRFCSDLAPVKSFTLHRELRGFDFKPMRNILASHIRSLNYQGTTNFWFKKGYSSVTIYSPHWINQLRTNKFVWWAVVLLQLWIITWPIIWLMEKRYEVARSQWNASLDPGSGSGLIKCYAQGHDETQLGEFWAPAVKQAAWSRRRGSDALLTRQDAERLKGMSNEQILRIQTCESEAERQRRERVHSGQGGFMDGVVGLVRGVSEASQDYRLGMGWGANT</sequence>
<evidence type="ECO:0000256" key="1">
    <source>
        <dbReference type="SAM" id="MobiDB-lite"/>
    </source>
</evidence>
<dbReference type="OrthoDB" id="203796at2759"/>
<proteinExistence type="predicted"/>